<proteinExistence type="predicted"/>
<organism evidence="1 2">
    <name type="scientific">Cryphonectria parasitica (strain ATCC 38755 / EP155)</name>
    <dbReference type="NCBI Taxonomy" id="660469"/>
    <lineage>
        <taxon>Eukaryota</taxon>
        <taxon>Fungi</taxon>
        <taxon>Dikarya</taxon>
        <taxon>Ascomycota</taxon>
        <taxon>Pezizomycotina</taxon>
        <taxon>Sordariomycetes</taxon>
        <taxon>Sordariomycetidae</taxon>
        <taxon>Diaporthales</taxon>
        <taxon>Cryphonectriaceae</taxon>
        <taxon>Cryphonectria-Endothia species complex</taxon>
        <taxon>Cryphonectria</taxon>
    </lineage>
</organism>
<evidence type="ECO:0000313" key="1">
    <source>
        <dbReference type="EMBL" id="KAF3767630.1"/>
    </source>
</evidence>
<protein>
    <submittedName>
        <fullName evidence="1">Uncharacterized protein</fullName>
    </submittedName>
</protein>
<dbReference type="AlphaFoldDB" id="A0A9P5CRZ9"/>
<comment type="caution">
    <text evidence="1">The sequence shown here is derived from an EMBL/GenBank/DDBJ whole genome shotgun (WGS) entry which is preliminary data.</text>
</comment>
<dbReference type="OrthoDB" id="4684492at2759"/>
<sequence>MGFPPQSPFPAQHERLLLELLPLKNSDAFRNWITSPLVQGSWREFCHDFLARNQSTPEADKDLVAKQATDAIRSRTAKYVAYHPAKNGWTAEDHHIRFIVTVVEDNRLNGGIWTDVDRHSKQLAMARAVYEVLGYLRVMAAVGMDTSPPSYDA</sequence>
<name>A0A9P5CRZ9_CRYP1</name>
<keyword evidence="2" id="KW-1185">Reference proteome</keyword>
<gene>
    <name evidence="1" type="ORF">M406DRAFT_328700</name>
</gene>
<accession>A0A9P5CRZ9</accession>
<evidence type="ECO:0000313" key="2">
    <source>
        <dbReference type="Proteomes" id="UP000803844"/>
    </source>
</evidence>
<reference evidence="1" key="1">
    <citation type="journal article" date="2020" name="Phytopathology">
        <title>Genome sequence of the chestnut blight fungus Cryphonectria parasitica EP155: A fundamental resource for an archetypical invasive plant pathogen.</title>
        <authorList>
            <person name="Crouch J.A."/>
            <person name="Dawe A."/>
            <person name="Aerts A."/>
            <person name="Barry K."/>
            <person name="Churchill A.C.L."/>
            <person name="Grimwood J."/>
            <person name="Hillman B."/>
            <person name="Milgroom M.G."/>
            <person name="Pangilinan J."/>
            <person name="Smith M."/>
            <person name="Salamov A."/>
            <person name="Schmutz J."/>
            <person name="Yadav J."/>
            <person name="Grigoriev I.V."/>
            <person name="Nuss D."/>
        </authorList>
    </citation>
    <scope>NUCLEOTIDE SEQUENCE</scope>
    <source>
        <strain evidence="1">EP155</strain>
    </source>
</reference>
<dbReference type="RefSeq" id="XP_040778591.1">
    <property type="nucleotide sequence ID" value="XM_040920359.1"/>
</dbReference>
<dbReference type="GeneID" id="63837488"/>
<dbReference type="Proteomes" id="UP000803844">
    <property type="component" value="Unassembled WGS sequence"/>
</dbReference>
<dbReference type="EMBL" id="MU032346">
    <property type="protein sequence ID" value="KAF3767630.1"/>
    <property type="molecule type" value="Genomic_DNA"/>
</dbReference>